<keyword evidence="5" id="KW-0732">Signal</keyword>
<dbReference type="PANTHER" id="PTHR42973:SF34">
    <property type="entry name" value="FAD BINDING DOMAIN PROTEIN (AFU_ORTHOLOGUE AFUA_3G02770)"/>
    <property type="match status" value="1"/>
</dbReference>
<dbReference type="InterPro" id="IPR016169">
    <property type="entry name" value="FAD-bd_PCMH_sub2"/>
</dbReference>
<dbReference type="InterPro" id="IPR050416">
    <property type="entry name" value="FAD-linked_Oxidoreductase"/>
</dbReference>
<evidence type="ECO:0000256" key="1">
    <source>
        <dbReference type="ARBA" id="ARBA00005466"/>
    </source>
</evidence>
<keyword evidence="2" id="KW-0285">Flavoprotein</keyword>
<comment type="similarity">
    <text evidence="1">Belongs to the oxygen-dependent FAD-linked oxidoreductase family.</text>
</comment>
<dbReference type="InterPro" id="IPR006094">
    <property type="entry name" value="Oxid_FAD_bind_N"/>
</dbReference>
<proteinExistence type="inferred from homology"/>
<evidence type="ECO:0000256" key="4">
    <source>
        <dbReference type="ARBA" id="ARBA00023002"/>
    </source>
</evidence>
<dbReference type="InterPro" id="IPR036318">
    <property type="entry name" value="FAD-bd_PCMH-like_sf"/>
</dbReference>
<evidence type="ECO:0000256" key="5">
    <source>
        <dbReference type="SAM" id="SignalP"/>
    </source>
</evidence>
<keyword evidence="4" id="KW-0560">Oxidoreductase</keyword>
<feature type="domain" description="FAD-binding PCMH-type" evidence="6">
    <location>
        <begin position="99"/>
        <end position="270"/>
    </location>
</feature>
<dbReference type="Proteomes" id="UP001390339">
    <property type="component" value="Unassembled WGS sequence"/>
</dbReference>
<evidence type="ECO:0000256" key="3">
    <source>
        <dbReference type="ARBA" id="ARBA00022827"/>
    </source>
</evidence>
<organism evidence="7 8">
    <name type="scientific">Apiospora arundinis</name>
    <dbReference type="NCBI Taxonomy" id="335852"/>
    <lineage>
        <taxon>Eukaryota</taxon>
        <taxon>Fungi</taxon>
        <taxon>Dikarya</taxon>
        <taxon>Ascomycota</taxon>
        <taxon>Pezizomycotina</taxon>
        <taxon>Sordariomycetes</taxon>
        <taxon>Xylariomycetidae</taxon>
        <taxon>Amphisphaeriales</taxon>
        <taxon>Apiosporaceae</taxon>
        <taxon>Apiospora</taxon>
    </lineage>
</organism>
<evidence type="ECO:0000313" key="7">
    <source>
        <dbReference type="EMBL" id="KAK8862759.1"/>
    </source>
</evidence>
<dbReference type="PROSITE" id="PS51387">
    <property type="entry name" value="FAD_PCMH"/>
    <property type="match status" value="1"/>
</dbReference>
<name>A0ABR2IGX7_9PEZI</name>
<dbReference type="EMBL" id="JAPCWZ010000005">
    <property type="protein sequence ID" value="KAK8862759.1"/>
    <property type="molecule type" value="Genomic_DNA"/>
</dbReference>
<sequence>MVRRPCAQLLLLLSTRISTVVSGAPLEQSTFDAGAALQNHGLHVDQYPDLAKLANTSSNQACDIACSALEHHFGTDSVDRPDEVAYTAFVGNYWSAIQSDVHPYCVFKPSTPAAVSVLVLLSRFTQCPFAVKSGGHAAFAGASNIGGGITVSFQNLTAIVLSADKKVASVQPGNTWGSVYSTLQKDDVVVIGGRIENIGVGGLTTGGGISFFSSLYGLACDNVVAYDVVTAQGDIITANKTENPDLYWALRGGGNNFGIVVNFHLETVPLPGGKMWGGSLLYQESSFDGVAKAFSATIDNISQKDHRAGLWLAMAATNGTRLASVEHYYAEPDGQDSAAWSAWKDVAPAAISDTRQNRILTEYTKELEVQNPNGRREMYYGLSVLASAEVLVAAKDIFYEEVGALENVPGILPVLSCQGFTLPILEKMKKNGGNPLGLEDAAAAGRAVYIVQIAAWWERPEDDTAVYSVTSKALSRIKAMSIERGAGSDYVYMNYASMFQDVIASYGDENKAKLKAIAAKYDPAGVFQTLQPGYFKLDRAPVPGSGHFSH</sequence>
<feature type="chain" id="PRO_5045245067" evidence="5">
    <location>
        <begin position="24"/>
        <end position="550"/>
    </location>
</feature>
<dbReference type="InterPro" id="IPR016166">
    <property type="entry name" value="FAD-bd_PCMH"/>
</dbReference>
<dbReference type="Gene3D" id="3.30.465.10">
    <property type="match status" value="1"/>
</dbReference>
<dbReference type="Gene3D" id="3.40.462.20">
    <property type="match status" value="1"/>
</dbReference>
<keyword evidence="8" id="KW-1185">Reference proteome</keyword>
<protein>
    <submittedName>
        <fullName evidence="7">FAD binding domain-containing protein</fullName>
    </submittedName>
</protein>
<dbReference type="PANTHER" id="PTHR42973">
    <property type="entry name" value="BINDING OXIDOREDUCTASE, PUTATIVE (AFU_ORTHOLOGUE AFUA_1G17690)-RELATED"/>
    <property type="match status" value="1"/>
</dbReference>
<dbReference type="SUPFAM" id="SSF56176">
    <property type="entry name" value="FAD-binding/transporter-associated domain-like"/>
    <property type="match status" value="1"/>
</dbReference>
<evidence type="ECO:0000256" key="2">
    <source>
        <dbReference type="ARBA" id="ARBA00022630"/>
    </source>
</evidence>
<comment type="caution">
    <text evidence="7">The sequence shown here is derived from an EMBL/GenBank/DDBJ whole genome shotgun (WGS) entry which is preliminary data.</text>
</comment>
<dbReference type="Pfam" id="PF01565">
    <property type="entry name" value="FAD_binding_4"/>
    <property type="match status" value="1"/>
</dbReference>
<gene>
    <name evidence="7" type="ORF">PGQ11_008994</name>
</gene>
<evidence type="ECO:0000259" key="6">
    <source>
        <dbReference type="PROSITE" id="PS51387"/>
    </source>
</evidence>
<reference evidence="7 8" key="1">
    <citation type="journal article" date="2024" name="IMA Fungus">
        <title>Apiospora arundinis, a panoply of carbohydrate-active enzymes and secondary metabolites.</title>
        <authorList>
            <person name="Sorensen T."/>
            <person name="Petersen C."/>
            <person name="Muurmann A.T."/>
            <person name="Christiansen J.V."/>
            <person name="Brundto M.L."/>
            <person name="Overgaard C.K."/>
            <person name="Boysen A.T."/>
            <person name="Wollenberg R.D."/>
            <person name="Larsen T.O."/>
            <person name="Sorensen J.L."/>
            <person name="Nielsen K.L."/>
            <person name="Sondergaard T.E."/>
        </authorList>
    </citation>
    <scope>NUCLEOTIDE SEQUENCE [LARGE SCALE GENOMIC DNA]</scope>
    <source>
        <strain evidence="7 8">AAU 773</strain>
    </source>
</reference>
<keyword evidence="3" id="KW-0274">FAD</keyword>
<evidence type="ECO:0000313" key="8">
    <source>
        <dbReference type="Proteomes" id="UP001390339"/>
    </source>
</evidence>
<feature type="signal peptide" evidence="5">
    <location>
        <begin position="1"/>
        <end position="23"/>
    </location>
</feature>
<accession>A0ABR2IGX7</accession>